<protein>
    <submittedName>
        <fullName evidence="1">Uncharacterized protein</fullName>
    </submittedName>
</protein>
<evidence type="ECO:0000313" key="1">
    <source>
        <dbReference type="EMBL" id="KAL0958407.1"/>
    </source>
</evidence>
<comment type="caution">
    <text evidence="1">The sequence shown here is derived from an EMBL/GenBank/DDBJ whole genome shotgun (WGS) entry which is preliminary data.</text>
</comment>
<keyword evidence="2" id="KW-1185">Reference proteome</keyword>
<reference evidence="2" key="1">
    <citation type="submission" date="2024-06" db="EMBL/GenBank/DDBJ databases">
        <title>Multi-omics analyses provide insights into the biosynthesis of the anticancer antibiotic pleurotin in Hohenbuehelia grisea.</title>
        <authorList>
            <person name="Weaver J.A."/>
            <person name="Alberti F."/>
        </authorList>
    </citation>
    <scope>NUCLEOTIDE SEQUENCE [LARGE SCALE GENOMIC DNA]</scope>
    <source>
        <strain evidence="2">T-177</strain>
    </source>
</reference>
<evidence type="ECO:0000313" key="2">
    <source>
        <dbReference type="Proteomes" id="UP001556367"/>
    </source>
</evidence>
<dbReference type="EMBL" id="JASNQZ010000004">
    <property type="protein sequence ID" value="KAL0958407.1"/>
    <property type="molecule type" value="Genomic_DNA"/>
</dbReference>
<gene>
    <name evidence="1" type="ORF">HGRIS_000548</name>
</gene>
<name>A0ABR3JRJ2_9AGAR</name>
<accession>A0ABR3JRJ2</accession>
<organism evidence="1 2">
    <name type="scientific">Hohenbuehelia grisea</name>
    <dbReference type="NCBI Taxonomy" id="104357"/>
    <lineage>
        <taxon>Eukaryota</taxon>
        <taxon>Fungi</taxon>
        <taxon>Dikarya</taxon>
        <taxon>Basidiomycota</taxon>
        <taxon>Agaricomycotina</taxon>
        <taxon>Agaricomycetes</taxon>
        <taxon>Agaricomycetidae</taxon>
        <taxon>Agaricales</taxon>
        <taxon>Pleurotineae</taxon>
        <taxon>Pleurotaceae</taxon>
        <taxon>Hohenbuehelia</taxon>
    </lineage>
</organism>
<sequence length="217" mass="24366">MDTLYDEDSARIKLAEEIIRRNKNGSTKQYQLCLFHDDLPMAHSVRVIPMGKPGSEKKWQLGYTPRPGDPTEELVLSVQGIVQSKALPPLPARFTKTSNKGRAKYMKQGVTLTGLGVPEFSAALEAVDRIKVMFSRYSPSGNVKSTESHDADDGHERLHASNRYVTPAYECQGEAEVAIDGTVDPFGVLRRIVELGDFKYTEDNRVHYYERMSKDAE</sequence>
<proteinExistence type="predicted"/>
<dbReference type="Proteomes" id="UP001556367">
    <property type="component" value="Unassembled WGS sequence"/>
</dbReference>